<keyword evidence="1" id="KW-0175">Coiled coil</keyword>
<accession>A0A7X5ZV47</accession>
<evidence type="ECO:0000313" key="3">
    <source>
        <dbReference type="Proteomes" id="UP000564677"/>
    </source>
</evidence>
<evidence type="ECO:0000313" key="2">
    <source>
        <dbReference type="EMBL" id="NIJ64736.1"/>
    </source>
</evidence>
<dbReference type="Proteomes" id="UP000564677">
    <property type="component" value="Unassembled WGS sequence"/>
</dbReference>
<sequence length="56" mass="6518">MDRTMLEARLDLLRREHAAGEERLKALDTQIAEQKRTQLRFAGAIQVLEELLREQG</sequence>
<proteinExistence type="predicted"/>
<reference evidence="2 3" key="1">
    <citation type="submission" date="2020-03" db="EMBL/GenBank/DDBJ databases">
        <title>Genomic Encyclopedia of Type Strains, Phase IV (KMG-IV): sequencing the most valuable type-strain genomes for metagenomic binning, comparative biology and taxonomic classification.</title>
        <authorList>
            <person name="Goeker M."/>
        </authorList>
    </citation>
    <scope>NUCLEOTIDE SEQUENCE [LARGE SCALE GENOMIC DNA]</scope>
    <source>
        <strain evidence="2 3">DSM 4733</strain>
    </source>
</reference>
<comment type="caution">
    <text evidence="2">The sequence shown here is derived from an EMBL/GenBank/DDBJ whole genome shotgun (WGS) entry which is preliminary data.</text>
</comment>
<organism evidence="2 3">
    <name type="scientific">Sphingomonas leidyi</name>
    <dbReference type="NCBI Taxonomy" id="68569"/>
    <lineage>
        <taxon>Bacteria</taxon>
        <taxon>Pseudomonadati</taxon>
        <taxon>Pseudomonadota</taxon>
        <taxon>Alphaproteobacteria</taxon>
        <taxon>Sphingomonadales</taxon>
        <taxon>Sphingomonadaceae</taxon>
        <taxon>Sphingomonas</taxon>
    </lineage>
</organism>
<name>A0A7X5ZV47_9SPHN</name>
<dbReference type="RefSeq" id="WP_167299070.1">
    <property type="nucleotide sequence ID" value="NZ_JAASQV010000001.1"/>
</dbReference>
<dbReference type="AlphaFoldDB" id="A0A7X5ZV47"/>
<protein>
    <submittedName>
        <fullName evidence="2">Putative coiled-coil protein SlyX</fullName>
    </submittedName>
</protein>
<keyword evidence="3" id="KW-1185">Reference proteome</keyword>
<feature type="coiled-coil region" evidence="1">
    <location>
        <begin position="3"/>
        <end position="30"/>
    </location>
</feature>
<gene>
    <name evidence="2" type="ORF">FHR20_001667</name>
</gene>
<dbReference type="EMBL" id="JAASQV010000001">
    <property type="protein sequence ID" value="NIJ64736.1"/>
    <property type="molecule type" value="Genomic_DNA"/>
</dbReference>
<evidence type="ECO:0000256" key="1">
    <source>
        <dbReference type="SAM" id="Coils"/>
    </source>
</evidence>